<organism evidence="2 3">
    <name type="scientific">Leptolyngbya cf. ectocarpi LEGE 11479</name>
    <dbReference type="NCBI Taxonomy" id="1828722"/>
    <lineage>
        <taxon>Bacteria</taxon>
        <taxon>Bacillati</taxon>
        <taxon>Cyanobacteriota</taxon>
        <taxon>Cyanophyceae</taxon>
        <taxon>Leptolyngbyales</taxon>
        <taxon>Leptolyngbyaceae</taxon>
        <taxon>Leptolyngbya group</taxon>
        <taxon>Leptolyngbya</taxon>
    </lineage>
</organism>
<dbReference type="InterPro" id="IPR024983">
    <property type="entry name" value="CHAT_dom"/>
</dbReference>
<dbReference type="Proteomes" id="UP000615026">
    <property type="component" value="Unassembled WGS sequence"/>
</dbReference>
<proteinExistence type="predicted"/>
<dbReference type="EMBL" id="JADEXP010000162">
    <property type="protein sequence ID" value="MBE9068365.1"/>
    <property type="molecule type" value="Genomic_DNA"/>
</dbReference>
<sequence length="388" mass="42572">EEGETPSEDNLREARQVLESLQLAELDNFFREACLQVNNVELDDLIDDTTAIIYPIVLPDRIEIIVSFAKTISRHVTYITETELDNTIGTWKSGALDPISDIPEPGTEAGSLSNFRQSSQRLYEWLIAPLETSLNRAGIDTLVFVLDGNLRNISMSALYDGQHYLVEKYAVALTPGLQLLDPKPIARGKIAAFLAGISEAQQGFIGLDGVTTELANIKKIVPSNTLLNEQVTNEALEQGIATSSAPIVHIATHGQFGENSDSTFIVTWGNKLKVDRLSQLLQTSELSRRSELELLILSACKTAAGSNRAVLGLAGVATRSGARSTLATLWPVNDTSTTELMSEFYRQLLNADFNKAKALQQAQLAVLRNPNTSHPHFWSPFILLGNWL</sequence>
<dbReference type="RefSeq" id="WP_193994313.1">
    <property type="nucleotide sequence ID" value="NZ_JADEXP010000162.1"/>
</dbReference>
<dbReference type="Pfam" id="PF12770">
    <property type="entry name" value="CHAT"/>
    <property type="match status" value="1"/>
</dbReference>
<feature type="non-terminal residue" evidence="2">
    <location>
        <position position="1"/>
    </location>
</feature>
<gene>
    <name evidence="2" type="ORF">IQ260_17065</name>
</gene>
<evidence type="ECO:0000313" key="3">
    <source>
        <dbReference type="Proteomes" id="UP000615026"/>
    </source>
</evidence>
<feature type="domain" description="CHAT" evidence="1">
    <location>
        <begin position="117"/>
        <end position="386"/>
    </location>
</feature>
<dbReference type="AlphaFoldDB" id="A0A928ZVR9"/>
<evidence type="ECO:0000259" key="1">
    <source>
        <dbReference type="Pfam" id="PF12770"/>
    </source>
</evidence>
<evidence type="ECO:0000313" key="2">
    <source>
        <dbReference type="EMBL" id="MBE9068365.1"/>
    </source>
</evidence>
<accession>A0A928ZVR9</accession>
<comment type="caution">
    <text evidence="2">The sequence shown here is derived from an EMBL/GenBank/DDBJ whole genome shotgun (WGS) entry which is preliminary data.</text>
</comment>
<protein>
    <submittedName>
        <fullName evidence="2">CHAT domain-containing protein</fullName>
    </submittedName>
</protein>
<keyword evidence="3" id="KW-1185">Reference proteome</keyword>
<reference evidence="2" key="1">
    <citation type="submission" date="2020-10" db="EMBL/GenBank/DDBJ databases">
        <authorList>
            <person name="Castelo-Branco R."/>
            <person name="Eusebio N."/>
            <person name="Adriana R."/>
            <person name="Vieira A."/>
            <person name="Brugerolle De Fraissinette N."/>
            <person name="Rezende De Castro R."/>
            <person name="Schneider M.P."/>
            <person name="Vasconcelos V."/>
            <person name="Leao P.N."/>
        </authorList>
    </citation>
    <scope>NUCLEOTIDE SEQUENCE</scope>
    <source>
        <strain evidence="2">LEGE 11479</strain>
    </source>
</reference>
<name>A0A928ZVR9_LEPEC</name>